<dbReference type="Pfam" id="PF06476">
    <property type="entry name" value="DUF1090"/>
    <property type="match status" value="1"/>
</dbReference>
<name>A0A1Y2SPD5_9GAMM</name>
<feature type="compositionally biased region" description="Basic residues" evidence="1">
    <location>
        <begin position="91"/>
        <end position="102"/>
    </location>
</feature>
<reference evidence="3 4" key="1">
    <citation type="submission" date="2017-01" db="EMBL/GenBank/DDBJ databases">
        <title>Deconstructing symbiosis and pathogenesis requirements using a combined genomic-metabolomic approach.</title>
        <authorList>
            <person name="Tobias N.J."/>
            <person name="Wolff H."/>
            <person name="Djahanschiri B."/>
            <person name="Ebersberger I."/>
            <person name="Bode H.B."/>
        </authorList>
    </citation>
    <scope>NUCLEOTIDE SEQUENCE [LARGE SCALE GENOMIC DNA]</scope>
    <source>
        <strain evidence="3 4">DSM 4764</strain>
    </source>
</reference>
<dbReference type="EMBL" id="MUBK01000018">
    <property type="protein sequence ID" value="OTA19510.1"/>
    <property type="molecule type" value="Genomic_DNA"/>
</dbReference>
<keyword evidence="2" id="KW-0732">Signal</keyword>
<evidence type="ECO:0008006" key="5">
    <source>
        <dbReference type="Google" id="ProtNLM"/>
    </source>
</evidence>
<evidence type="ECO:0000256" key="2">
    <source>
        <dbReference type="SAM" id="SignalP"/>
    </source>
</evidence>
<sequence length="121" mass="13650">MMSKTLILSVLIVFSMNVAYASQNKSGCKIKRQTLEKQLQYARADKDERLIAGLTRTLENIKTTCDLEKRLKAQKNRPEAVKGHLTDKAPPSKRKNSKKPSHKPTQNSTTKTGKKVQAKQK</sequence>
<feature type="signal peptide" evidence="2">
    <location>
        <begin position="1"/>
        <end position="21"/>
    </location>
</feature>
<feature type="chain" id="PRO_5013345262" description="DUF1090 domain-containing protein" evidence="2">
    <location>
        <begin position="22"/>
        <end position="121"/>
    </location>
</feature>
<feature type="region of interest" description="Disordered" evidence="1">
    <location>
        <begin position="70"/>
        <end position="121"/>
    </location>
</feature>
<dbReference type="AlphaFoldDB" id="A0A1Y2SPD5"/>
<dbReference type="STRING" id="40578.Xbed_02366"/>
<dbReference type="OrthoDB" id="6445716at2"/>
<feature type="compositionally biased region" description="Basic residues" evidence="1">
    <location>
        <begin position="112"/>
        <end position="121"/>
    </location>
</feature>
<feature type="compositionally biased region" description="Basic and acidic residues" evidence="1">
    <location>
        <begin position="70"/>
        <end position="87"/>
    </location>
</feature>
<dbReference type="Proteomes" id="UP000194204">
    <property type="component" value="Unassembled WGS sequence"/>
</dbReference>
<proteinExistence type="predicted"/>
<dbReference type="InterPro" id="IPR009468">
    <property type="entry name" value="DUF1090"/>
</dbReference>
<dbReference type="RefSeq" id="WP_086113108.1">
    <property type="nucleotide sequence ID" value="NZ_CAWNHF010000090.1"/>
</dbReference>
<evidence type="ECO:0000256" key="1">
    <source>
        <dbReference type="SAM" id="MobiDB-lite"/>
    </source>
</evidence>
<gene>
    <name evidence="3" type="ORF">Xbed_02366</name>
</gene>
<accession>A0A1Y2SPD5</accession>
<protein>
    <recommendedName>
        <fullName evidence="5">DUF1090 domain-containing protein</fullName>
    </recommendedName>
</protein>
<comment type="caution">
    <text evidence="3">The sequence shown here is derived from an EMBL/GenBank/DDBJ whole genome shotgun (WGS) entry which is preliminary data.</text>
</comment>
<keyword evidence="4" id="KW-1185">Reference proteome</keyword>
<evidence type="ECO:0000313" key="4">
    <source>
        <dbReference type="Proteomes" id="UP000194204"/>
    </source>
</evidence>
<organism evidence="3 4">
    <name type="scientific">Xenorhabdus beddingii</name>
    <dbReference type="NCBI Taxonomy" id="40578"/>
    <lineage>
        <taxon>Bacteria</taxon>
        <taxon>Pseudomonadati</taxon>
        <taxon>Pseudomonadota</taxon>
        <taxon>Gammaproteobacteria</taxon>
        <taxon>Enterobacterales</taxon>
        <taxon>Morganellaceae</taxon>
        <taxon>Xenorhabdus</taxon>
    </lineage>
</organism>
<evidence type="ECO:0000313" key="3">
    <source>
        <dbReference type="EMBL" id="OTA19510.1"/>
    </source>
</evidence>